<gene>
    <name evidence="1" type="ORF">NS115_03555</name>
</gene>
<reference evidence="1 2" key="1">
    <citation type="journal article" date="2016" name="Front. Microbiol.">
        <title>Genomic Resource of Rice Seed Associated Bacteria.</title>
        <authorList>
            <person name="Midha S."/>
            <person name="Bansal K."/>
            <person name="Sharma S."/>
            <person name="Kumar N."/>
            <person name="Patil P.P."/>
            <person name="Chaudhry V."/>
            <person name="Patil P.B."/>
        </authorList>
    </citation>
    <scope>NUCLEOTIDE SEQUENCE [LARGE SCALE GENOMIC DNA]</scope>
    <source>
        <strain evidence="1 2">NS115</strain>
    </source>
</reference>
<keyword evidence="2" id="KW-1185">Reference proteome</keyword>
<proteinExistence type="predicted"/>
<evidence type="ECO:0000313" key="1">
    <source>
        <dbReference type="EMBL" id="KTS84423.1"/>
    </source>
</evidence>
<protein>
    <submittedName>
        <fullName evidence="1">Peptidase M15</fullName>
    </submittedName>
</protein>
<accession>A0ACC4ZZN7</accession>
<evidence type="ECO:0000313" key="2">
    <source>
        <dbReference type="Proteomes" id="UP000074866"/>
    </source>
</evidence>
<organism evidence="1 2">
    <name type="scientific">Paenibacillus jamilae</name>
    <dbReference type="NCBI Taxonomy" id="114136"/>
    <lineage>
        <taxon>Bacteria</taxon>
        <taxon>Bacillati</taxon>
        <taxon>Bacillota</taxon>
        <taxon>Bacilli</taxon>
        <taxon>Bacillales</taxon>
        <taxon>Paenibacillaceae</taxon>
        <taxon>Paenibacillus</taxon>
    </lineage>
</organism>
<name>A0ACC4ZZN7_9BACL</name>
<dbReference type="Proteomes" id="UP000074866">
    <property type="component" value="Unassembled WGS sequence"/>
</dbReference>
<sequence>MTLTLEQVKEKSAPMLDGLHEVVRLAAEQLVERCYKRGVCIRITQGLRTIAEQDALYAQGRTKPGNIVTNSKGGYSFHNFGVAIDFVLIDSGYDMKADKDSDDMADWYEVVAEAEALGFEWGGHWASFKDFPHFQITFGLTTAQYRAGKKPTAAKIKAARAKIASGIKNEEDEPMTAAEKKAFDALQDTVAQLATSRDALKDRVSELEDKDSMTCPSWAREAVAAAVAHKLMDTPDGASYDVYRLLTIIHRAGFIKN</sequence>
<comment type="caution">
    <text evidence="1">The sequence shown here is derived from an EMBL/GenBank/DDBJ whole genome shotgun (WGS) entry which is preliminary data.</text>
</comment>
<dbReference type="EMBL" id="LDRX01000015">
    <property type="protein sequence ID" value="KTS84423.1"/>
    <property type="molecule type" value="Genomic_DNA"/>
</dbReference>